<proteinExistence type="predicted"/>
<dbReference type="InterPro" id="IPR024642">
    <property type="entry name" value="SUZ-C"/>
</dbReference>
<gene>
    <name evidence="3" type="ORF">g.22998</name>
</gene>
<feature type="domain" description="SUZ-C" evidence="2">
    <location>
        <begin position="68"/>
        <end position="123"/>
    </location>
</feature>
<feature type="compositionally biased region" description="Polar residues" evidence="1">
    <location>
        <begin position="12"/>
        <end position="23"/>
    </location>
</feature>
<feature type="region of interest" description="Disordered" evidence="1">
    <location>
        <begin position="1"/>
        <end position="31"/>
    </location>
</feature>
<sequence length="131" mass="14341">MTYCRDSGSEGYGSNRSRCNSGASDIKRKDSGEYYCPSRFIQPDRRVSVVKEPEGPYCPRPRTNSAVAIQDPVTGRRISLGSDSDSGKVGFQRQRSNNGIHLPENIVRMPRGPDGGRGFIAPPPACHTLVE</sequence>
<name>A0A1B6GUQ7_9HEMI</name>
<dbReference type="PROSITE" id="PS51938">
    <property type="entry name" value="SUZ_C"/>
    <property type="match status" value="1"/>
</dbReference>
<evidence type="ECO:0000256" key="1">
    <source>
        <dbReference type="SAM" id="MobiDB-lite"/>
    </source>
</evidence>
<dbReference type="AlphaFoldDB" id="A0A1B6GUQ7"/>
<organism evidence="3">
    <name type="scientific">Cuerna arida</name>
    <dbReference type="NCBI Taxonomy" id="1464854"/>
    <lineage>
        <taxon>Eukaryota</taxon>
        <taxon>Metazoa</taxon>
        <taxon>Ecdysozoa</taxon>
        <taxon>Arthropoda</taxon>
        <taxon>Hexapoda</taxon>
        <taxon>Insecta</taxon>
        <taxon>Pterygota</taxon>
        <taxon>Neoptera</taxon>
        <taxon>Paraneoptera</taxon>
        <taxon>Hemiptera</taxon>
        <taxon>Auchenorrhyncha</taxon>
        <taxon>Membracoidea</taxon>
        <taxon>Cicadellidae</taxon>
        <taxon>Cicadellinae</taxon>
        <taxon>Proconiini</taxon>
        <taxon>Cuerna</taxon>
    </lineage>
</organism>
<reference evidence="3" key="1">
    <citation type="submission" date="2015-11" db="EMBL/GenBank/DDBJ databases">
        <title>De novo transcriptome assembly of four potential Pierce s Disease insect vectors from Arizona vineyards.</title>
        <authorList>
            <person name="Tassone E.E."/>
        </authorList>
    </citation>
    <scope>NUCLEOTIDE SEQUENCE</scope>
</reference>
<evidence type="ECO:0000313" key="3">
    <source>
        <dbReference type="EMBL" id="JAS66180.1"/>
    </source>
</evidence>
<accession>A0A1B6GUQ7</accession>
<evidence type="ECO:0000259" key="2">
    <source>
        <dbReference type="PROSITE" id="PS51938"/>
    </source>
</evidence>
<dbReference type="Pfam" id="PF12901">
    <property type="entry name" value="SUZ-C"/>
    <property type="match status" value="1"/>
</dbReference>
<protein>
    <recommendedName>
        <fullName evidence="2">SUZ-C domain-containing protein</fullName>
    </recommendedName>
</protein>
<dbReference type="EMBL" id="GECZ01003589">
    <property type="protein sequence ID" value="JAS66180.1"/>
    <property type="molecule type" value="Transcribed_RNA"/>
</dbReference>
<feature type="region of interest" description="Disordered" evidence="1">
    <location>
        <begin position="76"/>
        <end position="123"/>
    </location>
</feature>